<dbReference type="STRING" id="326424.FRAAL0722"/>
<gene>
    <name evidence="2" type="ordered locus">FRAAL0722</name>
</gene>
<reference evidence="2 3" key="1">
    <citation type="journal article" date="2007" name="Genome Res.">
        <title>Genome characteristics of facultatively symbiotic Frankia sp. strains reflect host range and host plant biogeography.</title>
        <authorList>
            <person name="Normand P."/>
            <person name="Lapierre P."/>
            <person name="Tisa L.S."/>
            <person name="Gogarten J.P."/>
            <person name="Alloisio N."/>
            <person name="Bagnarol E."/>
            <person name="Bassi C.A."/>
            <person name="Berry A.M."/>
            <person name="Bickhart D.M."/>
            <person name="Choisne N."/>
            <person name="Couloux A."/>
            <person name="Cournoyer B."/>
            <person name="Cruveiller S."/>
            <person name="Daubin V."/>
            <person name="Demange N."/>
            <person name="Francino M.P."/>
            <person name="Goltsman E."/>
            <person name="Huang Y."/>
            <person name="Kopp O.R."/>
            <person name="Labarre L."/>
            <person name="Lapidus A."/>
            <person name="Lavire C."/>
            <person name="Marechal J."/>
            <person name="Martinez M."/>
            <person name="Mastronunzio J.E."/>
            <person name="Mullin B.C."/>
            <person name="Niemann J."/>
            <person name="Pujic P."/>
            <person name="Rawnsley T."/>
            <person name="Rouy Z."/>
            <person name="Schenowitz C."/>
            <person name="Sellstedt A."/>
            <person name="Tavares F."/>
            <person name="Tomkins J.P."/>
            <person name="Vallenet D."/>
            <person name="Valverde C."/>
            <person name="Wall L.G."/>
            <person name="Wang Y."/>
            <person name="Medigue C."/>
            <person name="Benson D.R."/>
        </authorList>
    </citation>
    <scope>NUCLEOTIDE SEQUENCE [LARGE SCALE GENOMIC DNA]</scope>
    <source>
        <strain evidence="3">DSM 45986 / CECT 9034 / ACN14a</strain>
    </source>
</reference>
<name>Q0RSR4_FRAAA</name>
<evidence type="ECO:0000313" key="2">
    <source>
        <dbReference type="EMBL" id="CAJ59392.1"/>
    </source>
</evidence>
<accession>Q0RSR4</accession>
<dbReference type="AlphaFoldDB" id="Q0RSR4"/>
<dbReference type="HOGENOM" id="CLU_2972825_0_0_11"/>
<dbReference type="KEGG" id="fal:FRAAL0722"/>
<sequence>MLKVTFYALCDLSERFVLATSPPRAGPVTSPAPAGGAPPGPARSVRTGDTGMGTWRRS</sequence>
<feature type="region of interest" description="Disordered" evidence="1">
    <location>
        <begin position="20"/>
        <end position="58"/>
    </location>
</feature>
<evidence type="ECO:0000256" key="1">
    <source>
        <dbReference type="SAM" id="MobiDB-lite"/>
    </source>
</evidence>
<proteinExistence type="predicted"/>
<protein>
    <submittedName>
        <fullName evidence="2">Uncharacterized protein</fullName>
    </submittedName>
</protein>
<evidence type="ECO:0000313" key="3">
    <source>
        <dbReference type="Proteomes" id="UP000000657"/>
    </source>
</evidence>
<keyword evidence="3" id="KW-1185">Reference proteome</keyword>
<dbReference type="Proteomes" id="UP000000657">
    <property type="component" value="Chromosome"/>
</dbReference>
<organism evidence="2 3">
    <name type="scientific">Frankia alni (strain DSM 45986 / CECT 9034 / ACN14a)</name>
    <dbReference type="NCBI Taxonomy" id="326424"/>
    <lineage>
        <taxon>Bacteria</taxon>
        <taxon>Bacillati</taxon>
        <taxon>Actinomycetota</taxon>
        <taxon>Actinomycetes</taxon>
        <taxon>Frankiales</taxon>
        <taxon>Frankiaceae</taxon>
        <taxon>Frankia</taxon>
    </lineage>
</organism>
<dbReference type="EMBL" id="CT573213">
    <property type="protein sequence ID" value="CAJ59392.1"/>
    <property type="molecule type" value="Genomic_DNA"/>
</dbReference>